<reference evidence="5 6" key="1">
    <citation type="submission" date="2018-05" db="EMBL/GenBank/DDBJ databases">
        <title>Genomic Encyclopedia of Type Strains, Phase IV (KMG-IV): sequencing the most valuable type-strain genomes for metagenomic binning, comparative biology and taxonomic classification.</title>
        <authorList>
            <person name="Goeker M."/>
        </authorList>
    </citation>
    <scope>NUCLEOTIDE SEQUENCE [LARGE SCALE GENOMIC DNA]</scope>
    <source>
        <strain evidence="5 6">DSM 16097</strain>
    </source>
</reference>
<dbReference type="OrthoDB" id="9814125at2"/>
<keyword evidence="6" id="KW-1185">Reference proteome</keyword>
<proteinExistence type="predicted"/>
<dbReference type="InterPro" id="IPR009057">
    <property type="entry name" value="Homeodomain-like_sf"/>
</dbReference>
<evidence type="ECO:0000256" key="1">
    <source>
        <dbReference type="ARBA" id="ARBA00023015"/>
    </source>
</evidence>
<dbReference type="InterPro" id="IPR018060">
    <property type="entry name" value="HTH_AraC"/>
</dbReference>
<dbReference type="Gene3D" id="1.10.10.60">
    <property type="entry name" value="Homeodomain-like"/>
    <property type="match status" value="1"/>
</dbReference>
<evidence type="ECO:0000256" key="2">
    <source>
        <dbReference type="ARBA" id="ARBA00023125"/>
    </source>
</evidence>
<dbReference type="PANTHER" id="PTHR43280:SF32">
    <property type="entry name" value="TRANSCRIPTIONAL REGULATORY PROTEIN"/>
    <property type="match status" value="1"/>
</dbReference>
<evidence type="ECO:0000259" key="4">
    <source>
        <dbReference type="PROSITE" id="PS01124"/>
    </source>
</evidence>
<dbReference type="RefSeq" id="WP_109665508.1">
    <property type="nucleotide sequence ID" value="NZ_QGGW01000001.1"/>
</dbReference>
<dbReference type="GO" id="GO:0043565">
    <property type="term" value="F:sequence-specific DNA binding"/>
    <property type="evidence" value="ECO:0007669"/>
    <property type="project" value="InterPro"/>
</dbReference>
<dbReference type="EMBL" id="QGGW01000001">
    <property type="protein sequence ID" value="PWK62703.1"/>
    <property type="molecule type" value="Genomic_DNA"/>
</dbReference>
<keyword evidence="2" id="KW-0238">DNA-binding</keyword>
<evidence type="ECO:0000313" key="6">
    <source>
        <dbReference type="Proteomes" id="UP000245708"/>
    </source>
</evidence>
<keyword evidence="1" id="KW-0805">Transcription regulation</keyword>
<dbReference type="InterPro" id="IPR037923">
    <property type="entry name" value="HTH-like"/>
</dbReference>
<dbReference type="PANTHER" id="PTHR43280">
    <property type="entry name" value="ARAC-FAMILY TRANSCRIPTIONAL REGULATOR"/>
    <property type="match status" value="1"/>
</dbReference>
<dbReference type="GO" id="GO:0003700">
    <property type="term" value="F:DNA-binding transcription factor activity"/>
    <property type="evidence" value="ECO:0007669"/>
    <property type="project" value="InterPro"/>
</dbReference>
<gene>
    <name evidence="5" type="ORF">C7455_101733</name>
</gene>
<comment type="caution">
    <text evidence="5">The sequence shown here is derived from an EMBL/GenBank/DDBJ whole genome shotgun (WGS) entry which is preliminary data.</text>
</comment>
<keyword evidence="3" id="KW-0804">Transcription</keyword>
<evidence type="ECO:0000313" key="5">
    <source>
        <dbReference type="EMBL" id="PWK62703.1"/>
    </source>
</evidence>
<dbReference type="SUPFAM" id="SSF46689">
    <property type="entry name" value="Homeodomain-like"/>
    <property type="match status" value="1"/>
</dbReference>
<evidence type="ECO:0000256" key="3">
    <source>
        <dbReference type="ARBA" id="ARBA00023163"/>
    </source>
</evidence>
<protein>
    <submittedName>
        <fullName evidence="5">AraC family transcriptional activator of pobA</fullName>
    </submittedName>
</protein>
<feature type="domain" description="HTH araC/xylS-type" evidence="4">
    <location>
        <begin position="163"/>
        <end position="261"/>
    </location>
</feature>
<accession>A0A316H542</accession>
<name>A0A316H542_9RHOB</name>
<dbReference type="Pfam" id="PF12833">
    <property type="entry name" value="HTH_18"/>
    <property type="match status" value="1"/>
</dbReference>
<dbReference type="SMART" id="SM00342">
    <property type="entry name" value="HTH_ARAC"/>
    <property type="match status" value="1"/>
</dbReference>
<dbReference type="Proteomes" id="UP000245708">
    <property type="component" value="Unassembled WGS sequence"/>
</dbReference>
<dbReference type="SUPFAM" id="SSF51215">
    <property type="entry name" value="Regulatory protein AraC"/>
    <property type="match status" value="1"/>
</dbReference>
<organism evidence="5 6">
    <name type="scientific">Roseicyclus mahoneyensis</name>
    <dbReference type="NCBI Taxonomy" id="164332"/>
    <lineage>
        <taxon>Bacteria</taxon>
        <taxon>Pseudomonadati</taxon>
        <taxon>Pseudomonadota</taxon>
        <taxon>Alphaproteobacteria</taxon>
        <taxon>Rhodobacterales</taxon>
        <taxon>Roseobacteraceae</taxon>
        <taxon>Roseicyclus</taxon>
    </lineage>
</organism>
<sequence>MTDSRPPFSVLSLGKLRMQEPWRIELLHGRPQHRLYWITRGQGRVTVNCLTRGYGPNTAVFVPAGVQMALELPSQLQGLELHLPPGDALGLPAEPFHLRISNIEAQASLTSHLERIERELAARAPAMDRAMTGYGLLISAWMERELSRGEGSILRERTHRLAELFGTMMEARFRSGRGVADYAEALGVTPTHLSRICREAAGRPAHALLTERLMHEARRLLRDTDMPAREVAETLSFSSAAYFTRAFQQATGRTPTEFRAPLRAPVRAART</sequence>
<dbReference type="AlphaFoldDB" id="A0A316H542"/>
<dbReference type="PROSITE" id="PS01124">
    <property type="entry name" value="HTH_ARAC_FAMILY_2"/>
    <property type="match status" value="1"/>
</dbReference>